<dbReference type="Pfam" id="PF09327">
    <property type="entry name" value="Phage_Tail_Tip"/>
    <property type="match status" value="1"/>
</dbReference>
<proteinExistence type="predicted"/>
<evidence type="ECO:0000313" key="3">
    <source>
        <dbReference type="Proteomes" id="UP001230466"/>
    </source>
</evidence>
<name>A0AAW8CK11_9PAST</name>
<dbReference type="RefSeq" id="WP_306346170.1">
    <property type="nucleotide sequence ID" value="NZ_JASAWU010000026.1"/>
</dbReference>
<evidence type="ECO:0000259" key="1">
    <source>
        <dbReference type="Pfam" id="PF09327"/>
    </source>
</evidence>
<organism evidence="2 3">
    <name type="scientific">Pasteurella atlantica</name>
    <dbReference type="NCBI Taxonomy" id="2827233"/>
    <lineage>
        <taxon>Bacteria</taxon>
        <taxon>Pseudomonadati</taxon>
        <taxon>Pseudomonadota</taxon>
        <taxon>Gammaproteobacteria</taxon>
        <taxon>Pasteurellales</taxon>
        <taxon>Pasteurellaceae</taxon>
        <taxon>Pasteurella</taxon>
    </lineage>
</organism>
<sequence length="336" mass="35444">MYGRCRYALVKVEYGETPSKFDTNAEKLSSTYTIKTQAIAGNRKAIAGLTLGATIDGETVESSVNVLANNFNVAASENGTLQPLFTVQENKAVLAPQLIAKGGITTSHLAANSISADKIVSGAITADKLNVSKLSALSSNLGDVTAGTITGTTITGTTINGGVINGTTITGGTIRGTRLEGVTGVFKGSVHAENVIGSNLFDSKTYVVRASSSKRYTVHQCEQVNPGQSTSWGVTNTGYYPVEICRSIEKTAYNMQIAVSIKPRAVERYFYPDLQMRSSVVDGVSYSPSVSKIGNVAVIPVNTPVTAVYSFSDVNFDELIFTCFCIHTSTSGSALI</sequence>
<accession>A0AAW8CK11</accession>
<reference evidence="2" key="1">
    <citation type="journal article" date="2023" name="Front. Microbiol.">
        <title>Phylogeography and host specificity of Pasteurellaceae pathogenic to sea-farmed fish in the north-east Atlantic.</title>
        <authorList>
            <person name="Gulla S."/>
            <person name="Colquhoun D.J."/>
            <person name="Olsen A.B."/>
            <person name="Spilsberg B."/>
            <person name="Lagesen K."/>
            <person name="Aakesson C.P."/>
            <person name="Strom S."/>
            <person name="Manji F."/>
            <person name="Birkbeck T.H."/>
            <person name="Nilsen H.K."/>
        </authorList>
    </citation>
    <scope>NUCLEOTIDE SEQUENCE</scope>
    <source>
        <strain evidence="2">VIB1234</strain>
    </source>
</reference>
<feature type="domain" description="Tip attachment protein J central straight fiber" evidence="1">
    <location>
        <begin position="25"/>
        <end position="132"/>
    </location>
</feature>
<dbReference type="InterPro" id="IPR015406">
    <property type="entry name" value="GpJ_CSF"/>
</dbReference>
<comment type="caution">
    <text evidence="2">The sequence shown here is derived from an EMBL/GenBank/DDBJ whole genome shotgun (WGS) entry which is preliminary data.</text>
</comment>
<protein>
    <submittedName>
        <fullName evidence="2">DUF1983 domain-containing protein</fullName>
    </submittedName>
</protein>
<dbReference type="Proteomes" id="UP001230466">
    <property type="component" value="Unassembled WGS sequence"/>
</dbReference>
<dbReference type="EMBL" id="JASAYJ010000026">
    <property type="protein sequence ID" value="MDP8188037.1"/>
    <property type="molecule type" value="Genomic_DNA"/>
</dbReference>
<evidence type="ECO:0000313" key="2">
    <source>
        <dbReference type="EMBL" id="MDP8188037.1"/>
    </source>
</evidence>
<dbReference type="AlphaFoldDB" id="A0AAW8CK11"/>
<gene>
    <name evidence="2" type="ORF">QJU78_09735</name>
</gene>